<dbReference type="EMBL" id="FUIG01000036">
    <property type="protein sequence ID" value="SJM32434.1"/>
    <property type="molecule type" value="Genomic_DNA"/>
</dbReference>
<evidence type="ECO:0000313" key="2">
    <source>
        <dbReference type="Proteomes" id="UP000245698"/>
    </source>
</evidence>
<dbReference type="AlphaFoldDB" id="A0A2P9AMR6"/>
<evidence type="ECO:0000313" key="1">
    <source>
        <dbReference type="EMBL" id="SJM32434.1"/>
    </source>
</evidence>
<organism evidence="1 2">
    <name type="scientific">Mesorhizobium delmotii</name>
    <dbReference type="NCBI Taxonomy" id="1631247"/>
    <lineage>
        <taxon>Bacteria</taxon>
        <taxon>Pseudomonadati</taxon>
        <taxon>Pseudomonadota</taxon>
        <taxon>Alphaproteobacteria</taxon>
        <taxon>Hyphomicrobiales</taxon>
        <taxon>Phyllobacteriaceae</taxon>
        <taxon>Mesorhizobium</taxon>
    </lineage>
</organism>
<gene>
    <name evidence="1" type="ORF">BQ8482_290029</name>
</gene>
<keyword evidence="2" id="KW-1185">Reference proteome</keyword>
<reference evidence="2" key="1">
    <citation type="submission" date="2016-12" db="EMBL/GenBank/DDBJ databases">
        <authorList>
            <person name="Brunel B."/>
        </authorList>
    </citation>
    <scope>NUCLEOTIDE SEQUENCE [LARGE SCALE GENOMIC DNA]</scope>
</reference>
<name>A0A2P9AMR6_9HYPH</name>
<proteinExistence type="predicted"/>
<sequence>MFSFGHAREDRMEPRACNRRTRAEFHRHRLPTRALAEKSACCASHGFAVTAATFLLLISTCWFTEEADPVRRAIERLPIICGEGTFPHDLIFASDISVERVQELMRLQLKWRIRATPFSQ</sequence>
<dbReference type="Proteomes" id="UP000245698">
    <property type="component" value="Unassembled WGS sequence"/>
</dbReference>
<accession>A0A2P9AMR6</accession>
<protein>
    <submittedName>
        <fullName evidence="1">Uncharacterized protein</fullName>
    </submittedName>
</protein>